<feature type="region of interest" description="Disordered" evidence="8">
    <location>
        <begin position="35"/>
        <end position="55"/>
    </location>
</feature>
<keyword evidence="11" id="KW-1185">Reference proteome</keyword>
<dbReference type="Proteomes" id="UP001172102">
    <property type="component" value="Unassembled WGS sequence"/>
</dbReference>
<keyword evidence="5 7" id="KW-0862">Zinc</keyword>
<evidence type="ECO:0000256" key="7">
    <source>
        <dbReference type="RuleBase" id="RU003435"/>
    </source>
</evidence>
<evidence type="ECO:0000256" key="8">
    <source>
        <dbReference type="SAM" id="MobiDB-lite"/>
    </source>
</evidence>
<dbReference type="GO" id="GO:0046872">
    <property type="term" value="F:metal ion binding"/>
    <property type="evidence" value="ECO:0007669"/>
    <property type="project" value="UniProtKB-UniRule"/>
</dbReference>
<evidence type="ECO:0000259" key="9">
    <source>
        <dbReference type="Pfam" id="PF01432"/>
    </source>
</evidence>
<evidence type="ECO:0000256" key="1">
    <source>
        <dbReference type="ARBA" id="ARBA00006040"/>
    </source>
</evidence>
<dbReference type="GO" id="GO:0004222">
    <property type="term" value="F:metalloendopeptidase activity"/>
    <property type="evidence" value="ECO:0007669"/>
    <property type="project" value="InterPro"/>
</dbReference>
<evidence type="ECO:0000256" key="3">
    <source>
        <dbReference type="ARBA" id="ARBA00022723"/>
    </source>
</evidence>
<protein>
    <recommendedName>
        <fullName evidence="9">Peptidase M3A/M3B catalytic domain-containing protein</fullName>
    </recommendedName>
</protein>
<keyword evidence="6 7" id="KW-0482">Metalloprotease</keyword>
<dbReference type="GO" id="GO:0005758">
    <property type="term" value="C:mitochondrial intermembrane space"/>
    <property type="evidence" value="ECO:0007669"/>
    <property type="project" value="TreeGrafter"/>
</dbReference>
<evidence type="ECO:0000256" key="6">
    <source>
        <dbReference type="ARBA" id="ARBA00023049"/>
    </source>
</evidence>
<dbReference type="Gene3D" id="1.10.1370.10">
    <property type="entry name" value="Neurolysin, domain 3"/>
    <property type="match status" value="1"/>
</dbReference>
<feature type="domain" description="Peptidase M3A/M3B catalytic" evidence="9">
    <location>
        <begin position="69"/>
        <end position="144"/>
    </location>
</feature>
<dbReference type="PANTHER" id="PTHR11804:SF84">
    <property type="entry name" value="SACCHAROLYSIN"/>
    <property type="match status" value="1"/>
</dbReference>
<evidence type="ECO:0000256" key="2">
    <source>
        <dbReference type="ARBA" id="ARBA00022670"/>
    </source>
</evidence>
<sequence length="148" mass="16645">MVQTPETVTSLLAEIRQRIRPVSLEKLSELLASKKEDAVSRDQPEPPNTSGSFHGIKPAMIKSVTKRRMIVSGYEAGYFIYLLGRVHSLDMWTSSRFDAGGLDNLRKAGRRFRRCILEQGGSQPEMKTLADYLGRPPSSAAYFRWLGI</sequence>
<keyword evidence="3 7" id="KW-0479">Metal-binding</keyword>
<dbReference type="SUPFAM" id="SSF55486">
    <property type="entry name" value="Metalloproteases ('zincins'), catalytic domain"/>
    <property type="match status" value="1"/>
</dbReference>
<comment type="caution">
    <text evidence="10">The sequence shown here is derived from an EMBL/GenBank/DDBJ whole genome shotgun (WGS) entry which is preliminary data.</text>
</comment>
<proteinExistence type="inferred from homology"/>
<dbReference type="GO" id="GO:0006518">
    <property type="term" value="P:peptide metabolic process"/>
    <property type="evidence" value="ECO:0007669"/>
    <property type="project" value="TreeGrafter"/>
</dbReference>
<comment type="similarity">
    <text evidence="1 7">Belongs to the peptidase M3 family.</text>
</comment>
<organism evidence="10 11">
    <name type="scientific">Lasiosphaeris hirsuta</name>
    <dbReference type="NCBI Taxonomy" id="260670"/>
    <lineage>
        <taxon>Eukaryota</taxon>
        <taxon>Fungi</taxon>
        <taxon>Dikarya</taxon>
        <taxon>Ascomycota</taxon>
        <taxon>Pezizomycotina</taxon>
        <taxon>Sordariomycetes</taxon>
        <taxon>Sordariomycetidae</taxon>
        <taxon>Sordariales</taxon>
        <taxon>Lasiosphaeriaceae</taxon>
        <taxon>Lasiosphaeris</taxon>
    </lineage>
</organism>
<dbReference type="AlphaFoldDB" id="A0AA40E724"/>
<keyword evidence="4 7" id="KW-0378">Hydrolase</keyword>
<evidence type="ECO:0000256" key="4">
    <source>
        <dbReference type="ARBA" id="ARBA00022801"/>
    </source>
</evidence>
<accession>A0AA40E724</accession>
<evidence type="ECO:0000313" key="11">
    <source>
        <dbReference type="Proteomes" id="UP001172102"/>
    </source>
</evidence>
<comment type="cofactor">
    <cofactor evidence="7">
        <name>Zn(2+)</name>
        <dbReference type="ChEBI" id="CHEBI:29105"/>
    </cofactor>
    <text evidence="7">Binds 1 zinc ion.</text>
</comment>
<feature type="compositionally biased region" description="Basic and acidic residues" evidence="8">
    <location>
        <begin position="35"/>
        <end position="44"/>
    </location>
</feature>
<dbReference type="InterPro" id="IPR001567">
    <property type="entry name" value="Pept_M3A_M3B_dom"/>
</dbReference>
<evidence type="ECO:0000313" key="10">
    <source>
        <dbReference type="EMBL" id="KAK0730669.1"/>
    </source>
</evidence>
<keyword evidence="2 7" id="KW-0645">Protease</keyword>
<dbReference type="InterPro" id="IPR024077">
    <property type="entry name" value="Neurolysin/TOP_dom2"/>
</dbReference>
<evidence type="ECO:0000256" key="5">
    <source>
        <dbReference type="ARBA" id="ARBA00022833"/>
    </source>
</evidence>
<gene>
    <name evidence="10" type="ORF">B0H67DRAFT_45706</name>
</gene>
<dbReference type="GO" id="GO:0006508">
    <property type="term" value="P:proteolysis"/>
    <property type="evidence" value="ECO:0007669"/>
    <property type="project" value="UniProtKB-KW"/>
</dbReference>
<name>A0AA40E724_9PEZI</name>
<dbReference type="EMBL" id="JAUKUA010000001">
    <property type="protein sequence ID" value="KAK0730669.1"/>
    <property type="molecule type" value="Genomic_DNA"/>
</dbReference>
<dbReference type="InterPro" id="IPR045090">
    <property type="entry name" value="Pept_M3A_M3B"/>
</dbReference>
<reference evidence="10" key="1">
    <citation type="submission" date="2023-06" db="EMBL/GenBank/DDBJ databases">
        <title>Genome-scale phylogeny and comparative genomics of the fungal order Sordariales.</title>
        <authorList>
            <consortium name="Lawrence Berkeley National Laboratory"/>
            <person name="Hensen N."/>
            <person name="Bonometti L."/>
            <person name="Westerberg I."/>
            <person name="Brannstrom I.O."/>
            <person name="Guillou S."/>
            <person name="Cros-Aarteil S."/>
            <person name="Calhoun S."/>
            <person name="Haridas S."/>
            <person name="Kuo A."/>
            <person name="Mondo S."/>
            <person name="Pangilinan J."/>
            <person name="Riley R."/>
            <person name="Labutti K."/>
            <person name="Andreopoulos B."/>
            <person name="Lipzen A."/>
            <person name="Chen C."/>
            <person name="Yanf M."/>
            <person name="Daum C."/>
            <person name="Ng V."/>
            <person name="Clum A."/>
            <person name="Steindorff A."/>
            <person name="Ohm R."/>
            <person name="Martin F."/>
            <person name="Silar P."/>
            <person name="Natvig D."/>
            <person name="Lalanne C."/>
            <person name="Gautier V."/>
            <person name="Ament-Velasquez S.L."/>
            <person name="Kruys A."/>
            <person name="Hutchinson M.I."/>
            <person name="Powell A.J."/>
            <person name="Barry K."/>
            <person name="Miller A.N."/>
            <person name="Grigoriev I.V."/>
            <person name="Debuchy R."/>
            <person name="Gladieux P."/>
            <person name="Thoren M.H."/>
            <person name="Johannesson H."/>
        </authorList>
    </citation>
    <scope>NUCLEOTIDE SEQUENCE</scope>
    <source>
        <strain evidence="10">SMH4607-1</strain>
    </source>
</reference>
<dbReference type="PANTHER" id="PTHR11804">
    <property type="entry name" value="PROTEASE M3 THIMET OLIGOPEPTIDASE-RELATED"/>
    <property type="match status" value="1"/>
</dbReference>
<dbReference type="Pfam" id="PF01432">
    <property type="entry name" value="Peptidase_M3"/>
    <property type="match status" value="1"/>
</dbReference>